<feature type="chain" id="PRO_5017419727" evidence="1">
    <location>
        <begin position="27"/>
        <end position="159"/>
    </location>
</feature>
<dbReference type="RefSeq" id="WP_120690090.1">
    <property type="nucleotide sequence ID" value="NZ_RAZT01000011.1"/>
</dbReference>
<dbReference type="Pfam" id="PF10901">
    <property type="entry name" value="DUF2690"/>
    <property type="match status" value="1"/>
</dbReference>
<comment type="caution">
    <text evidence="2">The sequence shown here is derived from an EMBL/GenBank/DDBJ whole genome shotgun (WGS) entry which is preliminary data.</text>
</comment>
<dbReference type="InterPro" id="IPR021224">
    <property type="entry name" value="DUF2690"/>
</dbReference>
<protein>
    <submittedName>
        <fullName evidence="2">DUF2690 domain-containing protein</fullName>
    </submittedName>
</protein>
<organism evidence="2 3">
    <name type="scientific">Micromonospora musae</name>
    <dbReference type="NCBI Taxonomy" id="1894970"/>
    <lineage>
        <taxon>Bacteria</taxon>
        <taxon>Bacillati</taxon>
        <taxon>Actinomycetota</taxon>
        <taxon>Actinomycetes</taxon>
        <taxon>Micromonosporales</taxon>
        <taxon>Micromonosporaceae</taxon>
        <taxon>Micromonospora</taxon>
    </lineage>
</organism>
<feature type="signal peptide" evidence="1">
    <location>
        <begin position="1"/>
        <end position="26"/>
    </location>
</feature>
<keyword evidence="1" id="KW-0732">Signal</keyword>
<evidence type="ECO:0000256" key="1">
    <source>
        <dbReference type="SAM" id="SignalP"/>
    </source>
</evidence>
<proteinExistence type="predicted"/>
<evidence type="ECO:0000313" key="2">
    <source>
        <dbReference type="EMBL" id="RKN29565.1"/>
    </source>
</evidence>
<evidence type="ECO:0000313" key="3">
    <source>
        <dbReference type="Proteomes" id="UP000275865"/>
    </source>
</evidence>
<dbReference type="AlphaFoldDB" id="A0A3A9XWC0"/>
<reference evidence="2 3" key="1">
    <citation type="submission" date="2018-09" db="EMBL/GenBank/DDBJ databases">
        <title>Micromonospora sp. nov. MS1-9, isolated from a root of Musa sp.</title>
        <authorList>
            <person name="Kuncharoen N."/>
            <person name="Kudo T."/>
            <person name="Ohkuma M."/>
            <person name="Yuki M."/>
            <person name="Tanasupawat S."/>
        </authorList>
    </citation>
    <scope>NUCLEOTIDE SEQUENCE [LARGE SCALE GENOMIC DNA]</scope>
    <source>
        <strain evidence="2 3">MS1-9</strain>
    </source>
</reference>
<sequence>MRARIRTIVAGLATLAALAVAIPAQAATAAALGTAANPFTIAANSGCGSSCDGKDPSVYAIYYSGRITTCSADAITARVNTSAGITLELRYSPICRTAWTRVPSDYYYPYIRSYYPDGRLRVEYNGFKGAYYSQMVNDANLLAEARASAGPTVWTTGRY</sequence>
<accession>A0A3A9XWC0</accession>
<name>A0A3A9XWC0_9ACTN</name>
<dbReference type="EMBL" id="RAZT01000011">
    <property type="protein sequence ID" value="RKN29565.1"/>
    <property type="molecule type" value="Genomic_DNA"/>
</dbReference>
<dbReference type="Proteomes" id="UP000275865">
    <property type="component" value="Unassembled WGS sequence"/>
</dbReference>
<gene>
    <name evidence="2" type="ORF">D7044_22230</name>
</gene>